<proteinExistence type="inferred from homology"/>
<dbReference type="RefSeq" id="WP_320507393.1">
    <property type="nucleotide sequence ID" value="NZ_JAXCLW010000001.1"/>
</dbReference>
<evidence type="ECO:0000256" key="3">
    <source>
        <dbReference type="ARBA" id="ARBA00022692"/>
    </source>
</evidence>
<dbReference type="Proteomes" id="UP001279642">
    <property type="component" value="Unassembled WGS sequence"/>
</dbReference>
<dbReference type="Gene3D" id="1.10.287.1260">
    <property type="match status" value="1"/>
</dbReference>
<dbReference type="InterPro" id="IPR011066">
    <property type="entry name" value="MscS_channel_C_sf"/>
</dbReference>
<dbReference type="Pfam" id="PF00924">
    <property type="entry name" value="MS_channel_2nd"/>
    <property type="match status" value="1"/>
</dbReference>
<evidence type="ECO:0000256" key="2">
    <source>
        <dbReference type="ARBA" id="ARBA00022475"/>
    </source>
</evidence>
<dbReference type="PANTHER" id="PTHR30221:SF1">
    <property type="entry name" value="SMALL-CONDUCTANCE MECHANOSENSITIVE CHANNEL"/>
    <property type="match status" value="1"/>
</dbReference>
<feature type="transmembrane region" description="Helical" evidence="6">
    <location>
        <begin position="31"/>
        <end position="50"/>
    </location>
</feature>
<keyword evidence="6" id="KW-0997">Cell inner membrane</keyword>
<evidence type="ECO:0000256" key="5">
    <source>
        <dbReference type="ARBA" id="ARBA00023136"/>
    </source>
</evidence>
<keyword evidence="4 6" id="KW-1133">Transmembrane helix</keyword>
<keyword evidence="6" id="KW-0407">Ion channel</keyword>
<dbReference type="EMBL" id="JAXCLW010000001">
    <property type="protein sequence ID" value="MDY0882369.1"/>
    <property type="molecule type" value="Genomic_DNA"/>
</dbReference>
<keyword evidence="2" id="KW-1003">Cell membrane</keyword>
<protein>
    <recommendedName>
        <fullName evidence="6">Small-conductance mechanosensitive channel</fullName>
    </recommendedName>
</protein>
<keyword evidence="6" id="KW-0406">Ion transport</keyword>
<comment type="subcellular location">
    <subcellularLocation>
        <location evidence="6">Cell inner membrane</location>
        <topology evidence="6">Multi-pass membrane protein</topology>
    </subcellularLocation>
    <subcellularLocation>
        <location evidence="1">Cell membrane</location>
        <topology evidence="1">Multi-pass membrane protein</topology>
    </subcellularLocation>
</comment>
<evidence type="ECO:0000256" key="1">
    <source>
        <dbReference type="ARBA" id="ARBA00004651"/>
    </source>
</evidence>
<accession>A0ABU5E9C2</accession>
<dbReference type="SMART" id="SM00100">
    <property type="entry name" value="cNMP"/>
    <property type="match status" value="1"/>
</dbReference>
<sequence length="500" mass="53701">MLAMITDPLLATALICLSVIGWRFMPPRPTWLGPVSTAILFALLTVILIYSVGSPLEPTIPRSSPGITLWFQVILAAWWLLGARTVLVVARSILMTGRHSREAKLVSDLVSGGVYLAALLHVINTIFNVPIGGLVATSGVIAIVLALALQNSLADVFAGIAVGIEGPISVGDRVWIEGPIEGEIVEINWRSIRIRTDSNDIAIVPHSVVAKSRIINRDHPTARRGDSLRISCNASVMPDHAIDLLKRAVLLCPMVLKEPAASIALVRMGSRRNDYEISFSVASSGQLWAARNMLMKEVSRQFHYAGIWPKEWPRAASGGMAETGAPAPTSAAFDSYPLDRLLDEIPLFHDLSRDHRQQLAGKLIRHALEPQDIVFAQGATEASLFIIASGVLEVTRQTPERTYVVGRIGSGDYIGEIGMLTGSPHAATVTALTPCIVYELCKTDIAPLLAETPGLVAALEASARRGQELIARAVAAGASAHAGPPGQLLARIRSFFNLPH</sequence>
<dbReference type="InterPro" id="IPR010920">
    <property type="entry name" value="LSM_dom_sf"/>
</dbReference>
<comment type="caution">
    <text evidence="8">The sequence shown here is derived from an EMBL/GenBank/DDBJ whole genome shotgun (WGS) entry which is preliminary data.</text>
</comment>
<dbReference type="InterPro" id="IPR018490">
    <property type="entry name" value="cNMP-bd_dom_sf"/>
</dbReference>
<comment type="function">
    <text evidence="6">Mechanosensitive channel that participates in the regulation of osmotic pressure changes within the cell, opening in response to stretch forces in the membrane lipid bilayer, without the need for other proteins. Contributes to normal resistance to hypoosmotic shock. Forms an ion channel of 1.0 nanosiemens conductance with a slight preference for anions.</text>
</comment>
<keyword evidence="3 6" id="KW-0812">Transmembrane</keyword>
<evidence type="ECO:0000256" key="4">
    <source>
        <dbReference type="ARBA" id="ARBA00022989"/>
    </source>
</evidence>
<dbReference type="Pfam" id="PF00027">
    <property type="entry name" value="cNMP_binding"/>
    <property type="match status" value="1"/>
</dbReference>
<dbReference type="InterPro" id="IPR000595">
    <property type="entry name" value="cNMP-bd_dom"/>
</dbReference>
<name>A0ABU5E9C2_9PROT</name>
<feature type="transmembrane region" description="Helical" evidence="6">
    <location>
        <begin position="6"/>
        <end position="24"/>
    </location>
</feature>
<dbReference type="PROSITE" id="PS50042">
    <property type="entry name" value="CNMP_BINDING_3"/>
    <property type="match status" value="1"/>
</dbReference>
<keyword evidence="9" id="KW-1185">Reference proteome</keyword>
<organism evidence="8 9">
    <name type="scientific">Dongia soli</name>
    <dbReference type="NCBI Taxonomy" id="600628"/>
    <lineage>
        <taxon>Bacteria</taxon>
        <taxon>Pseudomonadati</taxon>
        <taxon>Pseudomonadota</taxon>
        <taxon>Alphaproteobacteria</taxon>
        <taxon>Rhodospirillales</taxon>
        <taxon>Dongiaceae</taxon>
        <taxon>Dongia</taxon>
    </lineage>
</organism>
<dbReference type="Gene3D" id="2.30.30.60">
    <property type="match status" value="1"/>
</dbReference>
<feature type="domain" description="Cyclic nucleotide-binding" evidence="7">
    <location>
        <begin position="347"/>
        <end position="449"/>
    </location>
</feature>
<dbReference type="SUPFAM" id="SSF50182">
    <property type="entry name" value="Sm-like ribonucleoproteins"/>
    <property type="match status" value="1"/>
</dbReference>
<dbReference type="Gene3D" id="2.60.120.10">
    <property type="entry name" value="Jelly Rolls"/>
    <property type="match status" value="1"/>
</dbReference>
<evidence type="ECO:0000313" key="9">
    <source>
        <dbReference type="Proteomes" id="UP001279642"/>
    </source>
</evidence>
<dbReference type="InterPro" id="IPR023408">
    <property type="entry name" value="MscS_beta-dom_sf"/>
</dbReference>
<dbReference type="InterPro" id="IPR014710">
    <property type="entry name" value="RmlC-like_jellyroll"/>
</dbReference>
<dbReference type="InterPro" id="IPR045275">
    <property type="entry name" value="MscS_archaea/bacteria_type"/>
</dbReference>
<dbReference type="SUPFAM" id="SSF82689">
    <property type="entry name" value="Mechanosensitive channel protein MscS (YggB), C-terminal domain"/>
    <property type="match status" value="1"/>
</dbReference>
<feature type="transmembrane region" description="Helical" evidence="6">
    <location>
        <begin position="129"/>
        <end position="149"/>
    </location>
</feature>
<comment type="subunit">
    <text evidence="6">Homoheptamer.</text>
</comment>
<evidence type="ECO:0000259" key="7">
    <source>
        <dbReference type="PROSITE" id="PS50042"/>
    </source>
</evidence>
<keyword evidence="5 6" id="KW-0472">Membrane</keyword>
<evidence type="ECO:0000313" key="8">
    <source>
        <dbReference type="EMBL" id="MDY0882369.1"/>
    </source>
</evidence>
<dbReference type="CDD" id="cd00038">
    <property type="entry name" value="CAP_ED"/>
    <property type="match status" value="1"/>
</dbReference>
<dbReference type="SUPFAM" id="SSF51206">
    <property type="entry name" value="cAMP-binding domain-like"/>
    <property type="match status" value="1"/>
</dbReference>
<comment type="similarity">
    <text evidence="6">Belongs to the MscS (TC 1.A.23) family.</text>
</comment>
<feature type="transmembrane region" description="Helical" evidence="6">
    <location>
        <begin position="70"/>
        <end position="93"/>
    </location>
</feature>
<dbReference type="InterPro" id="IPR006685">
    <property type="entry name" value="MscS_channel_2nd"/>
</dbReference>
<keyword evidence="6" id="KW-0813">Transport</keyword>
<dbReference type="PANTHER" id="PTHR30221">
    <property type="entry name" value="SMALL-CONDUCTANCE MECHANOSENSITIVE CHANNEL"/>
    <property type="match status" value="1"/>
</dbReference>
<reference evidence="8 9" key="1">
    <citation type="journal article" date="2016" name="Antonie Van Leeuwenhoek">
        <title>Dongia soli sp. nov., isolated from soil from Dokdo, Korea.</title>
        <authorList>
            <person name="Kim D.U."/>
            <person name="Lee H."/>
            <person name="Kim H."/>
            <person name="Kim S.G."/>
            <person name="Ka J.O."/>
        </authorList>
    </citation>
    <scope>NUCLEOTIDE SEQUENCE [LARGE SCALE GENOMIC DNA]</scope>
    <source>
        <strain evidence="8 9">D78</strain>
    </source>
</reference>
<evidence type="ECO:0000256" key="6">
    <source>
        <dbReference type="RuleBase" id="RU369025"/>
    </source>
</evidence>
<gene>
    <name evidence="8" type="ORF">SMD27_05915</name>
</gene>